<dbReference type="GO" id="GO:0005525">
    <property type="term" value="F:GTP binding"/>
    <property type="evidence" value="ECO:0007669"/>
    <property type="project" value="UniProtKB-KW"/>
</dbReference>
<keyword evidence="3" id="KW-0378">Hydrolase</keyword>
<dbReference type="SUPFAM" id="SSF52540">
    <property type="entry name" value="P-loop containing nucleoside triphosphate hydrolases"/>
    <property type="match status" value="1"/>
</dbReference>
<dbReference type="InterPro" id="IPR052040">
    <property type="entry name" value="GTPase/Isobutyryl-CoA_mutase"/>
</dbReference>
<evidence type="ECO:0000256" key="1">
    <source>
        <dbReference type="ARBA" id="ARBA00009625"/>
    </source>
</evidence>
<dbReference type="PANTHER" id="PTHR43087:SF1">
    <property type="entry name" value="LAO_AO TRANSPORT SYSTEM ATPASE"/>
    <property type="match status" value="1"/>
</dbReference>
<evidence type="ECO:0000256" key="3">
    <source>
        <dbReference type="ARBA" id="ARBA00022801"/>
    </source>
</evidence>
<sequence>MIDSLESRFTSGQERALARGISLLEAGDAAGQRLLKAVRALGGHAHIVGITGGPGSGKSTLTDGLIAVARAQGKRVAVLAVDPTSPYSGGAILGDRIRMMRHHADADVFIRSLATRGQLGGLAAATLQAAALLDAYGFDLVFIETVGVGQSEVDIVRVADTTLLVLTPGQGDGVQAFKAGIMEIADVFVVNKADQPGSGRLKREIKAALELAPQPEGWRPPVQETVASEGQGVPELLDTLAAHRAYLEKLGELSRLRGERARFEVSALLAERVRGRLEALESRLVDAVLSGDASAAEVVDTLLGERPVGA</sequence>
<dbReference type="GO" id="GO:0016301">
    <property type="term" value="F:kinase activity"/>
    <property type="evidence" value="ECO:0007669"/>
    <property type="project" value="UniProtKB-KW"/>
</dbReference>
<accession>A0A6J4V0E9</accession>
<dbReference type="InterPro" id="IPR003593">
    <property type="entry name" value="AAA+_ATPase"/>
</dbReference>
<evidence type="ECO:0000256" key="4">
    <source>
        <dbReference type="ARBA" id="ARBA00023134"/>
    </source>
</evidence>
<keyword evidence="5" id="KW-0143">Chaperone</keyword>
<dbReference type="InterPro" id="IPR027417">
    <property type="entry name" value="P-loop_NTPase"/>
</dbReference>
<proteinExistence type="inferred from homology"/>
<dbReference type="CDD" id="cd03114">
    <property type="entry name" value="MMAA-like"/>
    <property type="match status" value="1"/>
</dbReference>
<dbReference type="AlphaFoldDB" id="A0A6J4V0E9"/>
<keyword evidence="4" id="KW-0342">GTP-binding</keyword>
<dbReference type="NCBIfam" id="TIGR00750">
    <property type="entry name" value="lao"/>
    <property type="match status" value="1"/>
</dbReference>
<evidence type="ECO:0000256" key="5">
    <source>
        <dbReference type="ARBA" id="ARBA00023186"/>
    </source>
</evidence>
<gene>
    <name evidence="7" type="ORF">AVDCRST_MAG86-1103</name>
</gene>
<keyword evidence="2" id="KW-0547">Nucleotide-binding</keyword>
<dbReference type="InterPro" id="IPR005129">
    <property type="entry name" value="GTPase_ArgK"/>
</dbReference>
<evidence type="ECO:0000259" key="6">
    <source>
        <dbReference type="SMART" id="SM00382"/>
    </source>
</evidence>
<evidence type="ECO:0000256" key="2">
    <source>
        <dbReference type="ARBA" id="ARBA00022741"/>
    </source>
</evidence>
<dbReference type="SMART" id="SM00382">
    <property type="entry name" value="AAA"/>
    <property type="match status" value="1"/>
</dbReference>
<dbReference type="EMBL" id="CADCWP010000068">
    <property type="protein sequence ID" value="CAA9564944.1"/>
    <property type="molecule type" value="Genomic_DNA"/>
</dbReference>
<evidence type="ECO:0000313" key="7">
    <source>
        <dbReference type="EMBL" id="CAA9564944.1"/>
    </source>
</evidence>
<dbReference type="GO" id="GO:0003924">
    <property type="term" value="F:GTPase activity"/>
    <property type="evidence" value="ECO:0007669"/>
    <property type="project" value="InterPro"/>
</dbReference>
<keyword evidence="7" id="KW-0808">Transferase</keyword>
<protein>
    <submittedName>
        <fullName evidence="7">Putative periplasmic protein kinase ArgK and related GTPases of G3E family</fullName>
    </submittedName>
</protein>
<dbReference type="Gene3D" id="3.40.50.300">
    <property type="entry name" value="P-loop containing nucleotide triphosphate hydrolases"/>
    <property type="match status" value="1"/>
</dbReference>
<dbReference type="PANTHER" id="PTHR43087">
    <property type="entry name" value="LYSINE/ARGININE/ORNITHINE TRANSPORT SYSTEM KINASE"/>
    <property type="match status" value="1"/>
</dbReference>
<organism evidence="7">
    <name type="scientific">uncultured Truepera sp</name>
    <dbReference type="NCBI Taxonomy" id="543023"/>
    <lineage>
        <taxon>Bacteria</taxon>
        <taxon>Thermotogati</taxon>
        <taxon>Deinococcota</taxon>
        <taxon>Deinococci</taxon>
        <taxon>Trueperales</taxon>
        <taxon>Trueperaceae</taxon>
        <taxon>Truepera</taxon>
        <taxon>environmental samples</taxon>
    </lineage>
</organism>
<reference evidence="7" key="1">
    <citation type="submission" date="2020-02" db="EMBL/GenBank/DDBJ databases">
        <authorList>
            <person name="Meier V. D."/>
        </authorList>
    </citation>
    <scope>NUCLEOTIDE SEQUENCE</scope>
    <source>
        <strain evidence="7">AVDCRST_MAG86</strain>
    </source>
</reference>
<comment type="similarity">
    <text evidence="1">Belongs to the SIMIBI class G3E GTPase family. ArgK/MeaB subfamily.</text>
</comment>
<dbReference type="Pfam" id="PF03308">
    <property type="entry name" value="MeaB"/>
    <property type="match status" value="1"/>
</dbReference>
<keyword evidence="7" id="KW-0418">Kinase</keyword>
<feature type="domain" description="AAA+ ATPase" evidence="6">
    <location>
        <begin position="44"/>
        <end position="309"/>
    </location>
</feature>
<name>A0A6J4V0E9_9DEIN</name>